<feature type="compositionally biased region" description="Basic residues" evidence="1">
    <location>
        <begin position="737"/>
        <end position="748"/>
    </location>
</feature>
<evidence type="ECO:0000259" key="3">
    <source>
        <dbReference type="Pfam" id="PF20642"/>
    </source>
</evidence>
<keyword evidence="5" id="KW-1185">Reference proteome</keyword>
<organism evidence="4 5">
    <name type="scientific">Elysia crispata</name>
    <name type="common">lettuce slug</name>
    <dbReference type="NCBI Taxonomy" id="231223"/>
    <lineage>
        <taxon>Eukaryota</taxon>
        <taxon>Metazoa</taxon>
        <taxon>Spiralia</taxon>
        <taxon>Lophotrochozoa</taxon>
        <taxon>Mollusca</taxon>
        <taxon>Gastropoda</taxon>
        <taxon>Heterobranchia</taxon>
        <taxon>Euthyneura</taxon>
        <taxon>Panpulmonata</taxon>
        <taxon>Sacoglossa</taxon>
        <taxon>Placobranchoidea</taxon>
        <taxon>Plakobranchidae</taxon>
        <taxon>Elysia</taxon>
    </lineage>
</organism>
<gene>
    <name evidence="4" type="ORF">RRG08_002287</name>
</gene>
<evidence type="ECO:0000256" key="1">
    <source>
        <dbReference type="SAM" id="MobiDB-lite"/>
    </source>
</evidence>
<reference evidence="4" key="1">
    <citation type="journal article" date="2023" name="G3 (Bethesda)">
        <title>A reference genome for the long-term kleptoplast-retaining sea slug Elysia crispata morphotype clarki.</title>
        <authorList>
            <person name="Eastman K.E."/>
            <person name="Pendleton A.L."/>
            <person name="Shaikh M.A."/>
            <person name="Suttiyut T."/>
            <person name="Ogas R."/>
            <person name="Tomko P."/>
            <person name="Gavelis G."/>
            <person name="Widhalm J.R."/>
            <person name="Wisecaver J.H."/>
        </authorList>
    </citation>
    <scope>NUCLEOTIDE SEQUENCE</scope>
    <source>
        <strain evidence="4">ECLA1</strain>
    </source>
</reference>
<dbReference type="PANTHER" id="PTHR15319">
    <property type="entry name" value="TATA BOX-BINDING PROTEIN ASSOCIATED FACTOR RNA POLYMERASE I SUBUNIT C"/>
    <property type="match status" value="1"/>
</dbReference>
<feature type="region of interest" description="Disordered" evidence="1">
    <location>
        <begin position="798"/>
        <end position="907"/>
    </location>
</feature>
<dbReference type="PANTHER" id="PTHR15319:SF1">
    <property type="entry name" value="TATA BOX-BINDING PROTEIN-ASSOCIATED FACTOR RNA POLYMERASE I SUBUNIT C"/>
    <property type="match status" value="1"/>
</dbReference>
<protein>
    <submittedName>
        <fullName evidence="4">Uncharacterized protein</fullName>
    </submittedName>
</protein>
<dbReference type="Pfam" id="PF20641">
    <property type="entry name" value="TAF1C_beta-prop"/>
    <property type="match status" value="1"/>
</dbReference>
<proteinExistence type="predicted"/>
<feature type="compositionally biased region" description="Basic and acidic residues" evidence="1">
    <location>
        <begin position="882"/>
        <end position="897"/>
    </location>
</feature>
<dbReference type="GO" id="GO:0001164">
    <property type="term" value="F:RNA polymerase I core promoter sequence-specific DNA binding"/>
    <property type="evidence" value="ECO:0007669"/>
    <property type="project" value="TreeGrafter"/>
</dbReference>
<dbReference type="InterPro" id="IPR049090">
    <property type="entry name" value="TAF1C_HB"/>
</dbReference>
<dbReference type="InterPro" id="IPR049087">
    <property type="entry name" value="TAF1C_beta-prop"/>
</dbReference>
<dbReference type="Proteomes" id="UP001283361">
    <property type="component" value="Unassembled WGS sequence"/>
</dbReference>
<feature type="domain" description="TAF1C helical bundle" evidence="3">
    <location>
        <begin position="522"/>
        <end position="609"/>
    </location>
</feature>
<evidence type="ECO:0000259" key="2">
    <source>
        <dbReference type="Pfam" id="PF20641"/>
    </source>
</evidence>
<feature type="compositionally biased region" description="Basic and acidic residues" evidence="1">
    <location>
        <begin position="810"/>
        <end position="829"/>
    </location>
</feature>
<feature type="region of interest" description="Disordered" evidence="1">
    <location>
        <begin position="927"/>
        <end position="953"/>
    </location>
</feature>
<feature type="domain" description="TAF1C beta-propeller" evidence="2">
    <location>
        <begin position="285"/>
        <end position="406"/>
    </location>
</feature>
<dbReference type="EMBL" id="JAWDGP010004263">
    <property type="protein sequence ID" value="KAK3766049.1"/>
    <property type="molecule type" value="Genomic_DNA"/>
</dbReference>
<comment type="caution">
    <text evidence="4">The sequence shown here is derived from an EMBL/GenBank/DDBJ whole genome shotgun (WGS) entry which is preliminary data.</text>
</comment>
<feature type="compositionally biased region" description="Basic and acidic residues" evidence="1">
    <location>
        <begin position="725"/>
        <end position="736"/>
    </location>
</feature>
<dbReference type="InterPro" id="IPR015943">
    <property type="entry name" value="WD40/YVTN_repeat-like_dom_sf"/>
</dbReference>
<dbReference type="GO" id="GO:0001650">
    <property type="term" value="C:fibrillar center"/>
    <property type="evidence" value="ECO:0007669"/>
    <property type="project" value="TreeGrafter"/>
</dbReference>
<dbReference type="AlphaFoldDB" id="A0AAE1DCW0"/>
<accession>A0AAE1DCW0</accession>
<feature type="compositionally biased region" description="Low complexity" evidence="1">
    <location>
        <begin position="866"/>
        <end position="877"/>
    </location>
</feature>
<dbReference type="InterPro" id="IPR038801">
    <property type="entry name" value="TAF1C"/>
</dbReference>
<feature type="compositionally biased region" description="Polar residues" evidence="1">
    <location>
        <begin position="927"/>
        <end position="940"/>
    </location>
</feature>
<evidence type="ECO:0000313" key="4">
    <source>
        <dbReference type="EMBL" id="KAK3766049.1"/>
    </source>
</evidence>
<evidence type="ECO:0000313" key="5">
    <source>
        <dbReference type="Proteomes" id="UP001283361"/>
    </source>
</evidence>
<dbReference type="Gene3D" id="2.130.10.10">
    <property type="entry name" value="YVTN repeat-like/Quinoprotein amine dehydrogenase"/>
    <property type="match status" value="1"/>
</dbReference>
<dbReference type="Pfam" id="PF20642">
    <property type="entry name" value="TAF1C_HB"/>
    <property type="match status" value="1"/>
</dbReference>
<dbReference type="InterPro" id="IPR036322">
    <property type="entry name" value="WD40_repeat_dom_sf"/>
</dbReference>
<dbReference type="SUPFAM" id="SSF50978">
    <property type="entry name" value="WD40 repeat-like"/>
    <property type="match status" value="1"/>
</dbReference>
<sequence>MRNLGLDFDTIITSVNCLDLDQNHYSGTDSTNLNTLMELPDHYFPVNPCPYSSERSNKRLTFAEYGAYQNSDLSFEREKSDLKFWPQKGQMSTVGLSAILPTIPLNDKPLENQWISRDRILGVSNLKDTVWKMNSVIFTLPLLKKKLQSGNKSNDLKQCINALHDLKKGKDKTDVMSILHKKLPVSVRALYEKVEDIGQAYNSNCWSGYNRDFYGGLLAHATANDYSTETLVHVKGETFNEICVSKVSKNSDTGLKSLSMASMLPGQSVFQLCTSNRSGTKALVCSRESYSCRIFSLCDDTLTLQEENNSEFNGNISSICFSPYMENEILASCPNGDIHLWDIESSTNPLRYGKEDRKSHVYEPWSTSFFGGHPRHIVMANETSVLSFDHRDKFQEGVVLFALSASFTTADEQIMAACCVGFPYHCVATDYSLFLLDNRFPKTPVLIWSTEMISPPQYLQSLEAREESKKLVLLASQQPAEVMCFPVDMTKARPPTAPIYPWRVSKIDEFSSIFSATDTAVSRRFKNSLAGFTAPAPNPDGSFTVYQLDSCGDIFYQTFDPENSSELPSHLGDSSTSTYSEPFKCFKACRDDQKAAAKSRVEQWLSALELQSFSNSPNAPISNLDKKDGGPKLLDIDPKLMSEIFSCSPSEVEQIEQEQADHTKTRKVNPNWPHVKLNPLKKLLHEKKQTQLLLALRDGKDISELLKKREARHLRLKLLKRRTFSREERQNNPEKIKRNKLYQARKNRKQMEQSATSSISHSYTLESNLNNPHIPNSEQVNILENSSRSEEINIFNDEHQLPQESSTSVEEPRPECIPKTETNDNDKQPEPYSDQMNPIYSKEEESETQPSISHSPRIGTPSLFLSSASSSSSSSSSSEEEIVVRQEREREIEDQAHSRHTSQSHQETLPYSNVISWLLFSNSNKKGTLESQRNEPTTSVPAKISPTCAPDSSSTINKVDLLADIERKTDNIEDTHEDDEVSMCSSQRENTLARPDLRRMVDPLLSGFLSSPKRAKKMRQTILE</sequence>
<name>A0AAE1DCW0_9GAST</name>
<feature type="region of interest" description="Disordered" evidence="1">
    <location>
        <begin position="725"/>
        <end position="759"/>
    </location>
</feature>